<reference evidence="3 4" key="1">
    <citation type="submission" date="2015-02" db="EMBL/GenBank/DDBJ databases">
        <title>Genome Sequencing of Rickettsiales.</title>
        <authorList>
            <person name="Daugherty S.C."/>
            <person name="Su Q."/>
            <person name="Abolude K."/>
            <person name="Beier-Sexton M."/>
            <person name="Carlyon J.A."/>
            <person name="Carter R."/>
            <person name="Day N.P."/>
            <person name="Dumler S.J."/>
            <person name="Dyachenko V."/>
            <person name="Godinez A."/>
            <person name="Kurtti T.J."/>
            <person name="Lichay M."/>
            <person name="Mullins K.E."/>
            <person name="Ott S."/>
            <person name="Pappas-Brown V."/>
            <person name="Paris D.H."/>
            <person name="Patel P."/>
            <person name="Richards A.L."/>
            <person name="Sadzewicz L."/>
            <person name="Sears K."/>
            <person name="Seidman D."/>
            <person name="Sengamalay N."/>
            <person name="Stenos J."/>
            <person name="Tallon L.J."/>
            <person name="Vincent G."/>
            <person name="Fraser C.M."/>
            <person name="Munderloh U."/>
            <person name="Dunning-Hotopp J.C."/>
        </authorList>
    </citation>
    <scope>NUCLEOTIDE SEQUENCE [LARGE SCALE GENOMIC DNA]</scope>
    <source>
        <strain evidence="3 4">Fuller</strain>
    </source>
</reference>
<evidence type="ECO:0000256" key="1">
    <source>
        <dbReference type="SAM" id="MobiDB-lite"/>
    </source>
</evidence>
<evidence type="ECO:0000313" key="3">
    <source>
        <dbReference type="EMBL" id="KJV56276.1"/>
    </source>
</evidence>
<accession>A0A0F3MKV3</accession>
<evidence type="ECO:0000256" key="2">
    <source>
        <dbReference type="SAM" id="Phobius"/>
    </source>
</evidence>
<keyword evidence="2" id="KW-0472">Membrane</keyword>
<keyword evidence="4" id="KW-1185">Reference proteome</keyword>
<protein>
    <submittedName>
        <fullName evidence="3">Uncharacterized protein</fullName>
    </submittedName>
</protein>
<dbReference type="Proteomes" id="UP000033616">
    <property type="component" value="Unassembled WGS sequence"/>
</dbReference>
<comment type="caution">
    <text evidence="3">The sequence shown here is derived from an EMBL/GenBank/DDBJ whole genome shotgun (WGS) entry which is preliminary data.</text>
</comment>
<feature type="transmembrane region" description="Helical" evidence="2">
    <location>
        <begin position="99"/>
        <end position="127"/>
    </location>
</feature>
<organism evidence="3 4">
    <name type="scientific">Orientia chuto str. Dubai</name>
    <dbReference type="NCBI Taxonomy" id="1359168"/>
    <lineage>
        <taxon>Bacteria</taxon>
        <taxon>Pseudomonadati</taxon>
        <taxon>Pseudomonadota</taxon>
        <taxon>Alphaproteobacteria</taxon>
        <taxon>Rickettsiales</taxon>
        <taxon>Rickettsiaceae</taxon>
        <taxon>Rickettsieae</taxon>
        <taxon>Orientia</taxon>
    </lineage>
</organism>
<dbReference type="OrthoDB" id="10011352at2"/>
<gene>
    <name evidence="3" type="ORF">OCHUTO_0543</name>
</gene>
<dbReference type="PATRIC" id="fig|1359168.3.peg.128"/>
<name>A0A0F3MKV3_9RICK</name>
<feature type="region of interest" description="Disordered" evidence="1">
    <location>
        <begin position="382"/>
        <end position="414"/>
    </location>
</feature>
<dbReference type="AlphaFoldDB" id="A0A0F3MKV3"/>
<sequence>MITLNQTLHQTLGFLQWTTDAVLSEIKDYGKDLIKDSEEFYTKFSQETKKSCDKIKSIISSDKYSGIETAKEVLKEVLKMLLEQVKCVQKYIVARKTEFALLSIAIPTVGKVIAPIILVSSLLIYALDKIIKKSKSEETIANTEHDVESTPDSKKMDKYPKLNDLAKSYSNMDITPCYNSDISSALTSQDINFIKASSAKLHALEKTACHLSAMPLNSKEDITKAREMLATYLKELTTEFSILSQRANNLCSSDSLLKPSTNNQEEGLKAAKSLLDSTIQADGIDMDKLVERADKLSSSDSLLFRTSKEKNLDVAKSIVDSTIQADGIDISKLAERADKLSSSDSLFRLSKEKNFDVAKSEISQKKIHEKLIVTTVLEETTAQEGTQTKQKKPDFSNTVNNNATTANRNSNKKSKRTTIIILNSSSLAFILMHHGNV</sequence>
<keyword evidence="2" id="KW-1133">Transmembrane helix</keyword>
<keyword evidence="2" id="KW-0812">Transmembrane</keyword>
<feature type="compositionally biased region" description="Low complexity" evidence="1">
    <location>
        <begin position="396"/>
        <end position="409"/>
    </location>
</feature>
<dbReference type="RefSeq" id="WP_052694617.1">
    <property type="nucleotide sequence ID" value="NZ_LANP01000011.1"/>
</dbReference>
<evidence type="ECO:0000313" key="4">
    <source>
        <dbReference type="Proteomes" id="UP000033616"/>
    </source>
</evidence>
<proteinExistence type="predicted"/>
<dbReference type="EMBL" id="LANP01000011">
    <property type="protein sequence ID" value="KJV56276.1"/>
    <property type="molecule type" value="Genomic_DNA"/>
</dbReference>